<dbReference type="PANTHER" id="PTHR32305:SF15">
    <property type="entry name" value="PROTEIN RHSA-RELATED"/>
    <property type="match status" value="1"/>
</dbReference>
<dbReference type="InterPro" id="IPR022385">
    <property type="entry name" value="Rhs_assc_core"/>
</dbReference>
<feature type="compositionally biased region" description="Polar residues" evidence="1">
    <location>
        <begin position="498"/>
        <end position="514"/>
    </location>
</feature>
<gene>
    <name evidence="2" type="ORF">T190115A13A_10230</name>
</gene>
<evidence type="ECO:0000313" key="3">
    <source>
        <dbReference type="Proteomes" id="UP001497602"/>
    </source>
</evidence>
<sequence>MKKNFISIFFIVFLNTLLTPLLAQHGCIKVVNGTLNFDGTNHQTLRVVINKNPENCVGSSLGIGRHPSWLSIQQHEDYIDVSCVPNTSGTCRTAEVFFNDGTDNPHIPPSPRGSIRVIQTTSGEENLNWIQSEQRDINGKVIAKARNYFNVLGKSTQSQSVDIKTGKTWVSQTMYDSHGRPALQSLSAPSAACTSNGFQYVNGFIRNEGGAYFTKYNFENNPENPSEVGSFDNSVGWYYSESNNTEPYQDKTTRPYSRTIYSELNPGAILKTIGGNQINGEWKNGYSFSMPAGQELSQHVAFNDPKYNTQKIVKTVTRDVHGIENVVFTDTDGNTLATARSGNEEGNPNNTRTSTISIGTQGFVDIHIPVGRKGISFSGNQGNIIEIYDLITEKRVGIKEEYFLPPGFYRIAVSNPDTYTAGNISVTYPENYYDYSLNEYDTTGRLVASYQPLRDGNQNKLKSEFRYNSLGQLEYTKSPDEGDAWFKYRKDGQIRFSQNSKQKEQNQMSYTSYDQRGRPIESGVYTSPKPLNFSQLNPDGLVPAGFRSEKHITVYDKADNQGLVAAFGDDFRRNIYNAQQFLAGNVAKTYTENPKTTTTWYNYDIYGRVVWIAQKIEGLEGVKTIDYEYDAITGLVNKVIYQKMFLSEQFVHRYTYDPDNYKLVKVETSLDNKTYTEHANYEYYETGALKSIDLAEGLQGIDYVYNLNGALKSINHPSLSKDKDPGGDANDLFGMNIHYYNGDYLRNTPKPIPNISNGIDQYNGNIKAITSNTNRPNEVSQPNTYVYKYNRNNWLTDARYNYQGNFESNYNAIENYATIIDTGNSENHRATKKIKWLPGFKAVEGSYVNAKIVDSDTGKADYDVSNITYDANGNIQSLRRNKNKENGSNAMDQLSYAYKTDQPNQLLRVDDAVTENTNANDIKDQHGENYKYNAIGQLIEDHEHVTPENPDDIIRYSYTASGLVSEVTRKNQPLVKFFYDDRGHRVRKEAYSQSGNSTITYYVRDASGTPMGIYNYLNSEASGERGAPPTLVENTIYGASRLGVYKRNTNGEDINLYQLTDHLGNVRAVVGKTNSGQAIGLSSATDYYPFGMAMPKRTVNGAEKYRYTYQGQEKDPETGKEAFQLRLWDGRIGRWLTTDPYGEFSSPYLGMANNPITATDPNGGCTSCFNFNTLQAIGDAAFIYGEGGFLHSDYFLDEVFITNKTPNSDFKAWKYAPFISFGTTPPTSIAQIQYTFTPTSGHPVWGTGGGTDEMGRKLGPNGELYDPIYTDELLIPGGGGGSFRVLGNGSTYSLIKRGIQGIQTGLGAQGHYDTIKTKLAPYEFNAAFITKEFIVRLDTRTIDSTQTTIWLHGSKKQLNYIRDSINSAHNKARKEALNYFTY</sequence>
<accession>A0ABP1FC65</accession>
<dbReference type="Proteomes" id="UP001497602">
    <property type="component" value="Unassembled WGS sequence"/>
</dbReference>
<dbReference type="Gene3D" id="2.180.10.10">
    <property type="entry name" value="RHS repeat-associated core"/>
    <property type="match status" value="1"/>
</dbReference>
<dbReference type="InterPro" id="IPR050708">
    <property type="entry name" value="T6SS_VgrG/RHS"/>
</dbReference>
<feature type="region of interest" description="Disordered" evidence="1">
    <location>
        <begin position="498"/>
        <end position="521"/>
    </location>
</feature>
<evidence type="ECO:0000313" key="2">
    <source>
        <dbReference type="EMBL" id="CAL2106074.1"/>
    </source>
</evidence>
<organism evidence="2 3">
    <name type="scientific">Tenacibaculum vairaonense</name>
    <dbReference type="NCBI Taxonomy" id="3137860"/>
    <lineage>
        <taxon>Bacteria</taxon>
        <taxon>Pseudomonadati</taxon>
        <taxon>Bacteroidota</taxon>
        <taxon>Flavobacteriia</taxon>
        <taxon>Flavobacteriales</taxon>
        <taxon>Flavobacteriaceae</taxon>
        <taxon>Tenacibaculum</taxon>
    </lineage>
</organism>
<dbReference type="RefSeq" id="WP_348737883.1">
    <property type="nucleotide sequence ID" value="NZ_CAXJRC010000011.1"/>
</dbReference>
<dbReference type="PANTHER" id="PTHR32305">
    <property type="match status" value="1"/>
</dbReference>
<proteinExistence type="predicted"/>
<dbReference type="NCBIfam" id="TIGR03696">
    <property type="entry name" value="Rhs_assc_core"/>
    <property type="match status" value="1"/>
</dbReference>
<reference evidence="2 3" key="1">
    <citation type="submission" date="2024-05" db="EMBL/GenBank/DDBJ databases">
        <authorList>
            <person name="Duchaud E."/>
        </authorList>
    </citation>
    <scope>NUCLEOTIDE SEQUENCE [LARGE SCALE GENOMIC DNA]</scope>
    <source>
        <strain evidence="2">Ena-SAMPLE-TAB-13-05-2024-13:56:06:370-140305</strain>
    </source>
</reference>
<evidence type="ECO:0008006" key="4">
    <source>
        <dbReference type="Google" id="ProtNLM"/>
    </source>
</evidence>
<name>A0ABP1FC65_9FLAO</name>
<evidence type="ECO:0000256" key="1">
    <source>
        <dbReference type="SAM" id="MobiDB-lite"/>
    </source>
</evidence>
<comment type="caution">
    <text evidence="2">The sequence shown here is derived from an EMBL/GenBank/DDBJ whole genome shotgun (WGS) entry which is preliminary data.</text>
</comment>
<keyword evidence="3" id="KW-1185">Reference proteome</keyword>
<dbReference type="EMBL" id="CAXJRC010000011">
    <property type="protein sequence ID" value="CAL2106074.1"/>
    <property type="molecule type" value="Genomic_DNA"/>
</dbReference>
<protein>
    <recommendedName>
        <fullName evidence="4">RHS repeat-associated core domain-containing protein</fullName>
    </recommendedName>
</protein>